<dbReference type="InterPro" id="IPR027417">
    <property type="entry name" value="P-loop_NTPase"/>
</dbReference>
<evidence type="ECO:0000313" key="12">
    <source>
        <dbReference type="Proteomes" id="UP001476583"/>
    </source>
</evidence>
<dbReference type="SMART" id="SM00382">
    <property type="entry name" value="AAA"/>
    <property type="match status" value="1"/>
</dbReference>
<dbReference type="InterPro" id="IPR003593">
    <property type="entry name" value="AAA+_ATPase"/>
</dbReference>
<evidence type="ECO:0000256" key="3">
    <source>
        <dbReference type="ARBA" id="ARBA00022475"/>
    </source>
</evidence>
<accession>A0ABZ2RN07</accession>
<reference evidence="11 12" key="1">
    <citation type="submission" date="2024-03" db="EMBL/GenBank/DDBJ databases">
        <title>Complete genome of BD2.</title>
        <authorList>
            <person name="Cao G."/>
        </authorList>
    </citation>
    <scope>NUCLEOTIDE SEQUENCE [LARGE SCALE GENOMIC DNA]</scope>
    <source>
        <strain evidence="11 12">BD2</strain>
    </source>
</reference>
<comment type="subcellular location">
    <subcellularLocation>
        <location evidence="1">Cell membrane</location>
        <topology evidence="1">Peripheral membrane protein</topology>
    </subcellularLocation>
</comment>
<gene>
    <name evidence="11" type="ORF">WG219_00785</name>
</gene>
<dbReference type="GO" id="GO:0005524">
    <property type="term" value="F:ATP binding"/>
    <property type="evidence" value="ECO:0007669"/>
    <property type="project" value="UniProtKB-KW"/>
</dbReference>
<keyword evidence="5" id="KW-0547">Nucleotide-binding</keyword>
<dbReference type="PANTHER" id="PTHR42771">
    <property type="entry name" value="IRON(3+)-HYDROXAMATE IMPORT ATP-BINDING PROTEIN FHUC"/>
    <property type="match status" value="1"/>
</dbReference>
<evidence type="ECO:0000313" key="11">
    <source>
        <dbReference type="EMBL" id="WXL26061.1"/>
    </source>
</evidence>
<keyword evidence="4" id="KW-0410">Iron transport</keyword>
<dbReference type="Gene3D" id="3.40.50.300">
    <property type="entry name" value="P-loop containing nucleotide triphosphate hydrolases"/>
    <property type="match status" value="1"/>
</dbReference>
<evidence type="ECO:0000256" key="5">
    <source>
        <dbReference type="ARBA" id="ARBA00022741"/>
    </source>
</evidence>
<dbReference type="EMBL" id="CP148074">
    <property type="protein sequence ID" value="WXL26061.1"/>
    <property type="molecule type" value="Genomic_DNA"/>
</dbReference>
<dbReference type="PROSITE" id="PS50893">
    <property type="entry name" value="ABC_TRANSPORTER_2"/>
    <property type="match status" value="1"/>
</dbReference>
<evidence type="ECO:0000259" key="10">
    <source>
        <dbReference type="PROSITE" id="PS50893"/>
    </source>
</evidence>
<evidence type="ECO:0000256" key="4">
    <source>
        <dbReference type="ARBA" id="ARBA00022496"/>
    </source>
</evidence>
<feature type="domain" description="ABC transporter" evidence="10">
    <location>
        <begin position="2"/>
        <end position="238"/>
    </location>
</feature>
<keyword evidence="7" id="KW-0408">Iron</keyword>
<evidence type="ECO:0000256" key="9">
    <source>
        <dbReference type="ARBA" id="ARBA00023136"/>
    </source>
</evidence>
<keyword evidence="8" id="KW-0406">Ion transport</keyword>
<evidence type="ECO:0000256" key="1">
    <source>
        <dbReference type="ARBA" id="ARBA00004202"/>
    </source>
</evidence>
<protein>
    <submittedName>
        <fullName evidence="11">ABC transporter ATP-binding protein</fullName>
    </submittedName>
</protein>
<keyword evidence="12" id="KW-1185">Reference proteome</keyword>
<evidence type="ECO:0000256" key="2">
    <source>
        <dbReference type="ARBA" id="ARBA00022448"/>
    </source>
</evidence>
<dbReference type="InterPro" id="IPR051535">
    <property type="entry name" value="Siderophore_ABC-ATPase"/>
</dbReference>
<dbReference type="PANTHER" id="PTHR42771:SF2">
    <property type="entry name" value="IRON(3+)-HYDROXAMATE IMPORT ATP-BINDING PROTEIN FHUC"/>
    <property type="match status" value="1"/>
</dbReference>
<dbReference type="InterPro" id="IPR003439">
    <property type="entry name" value="ABC_transporter-like_ATP-bd"/>
</dbReference>
<proteinExistence type="predicted"/>
<dbReference type="PROSITE" id="PS00211">
    <property type="entry name" value="ABC_TRANSPORTER_1"/>
    <property type="match status" value="1"/>
</dbReference>
<dbReference type="Proteomes" id="UP001476583">
    <property type="component" value="Chromosome"/>
</dbReference>
<sequence>MLKLHNIEVFRDQRSILKLDQLHIGTGQFTVILGHNGSGKSTLINLLARQIEPDTGHLQLLDQPLHSFSQRAFARQIAYLPQRLPDVPGLTVRELVRLGRYPWRGLFGLWREDDYQRVELAMQQTDTAQYAEHLADSLSGGERQRAWIAMLLAQAAPMILLDEPTSALDLGHQYQLLDLLHQLNREQGLGVVAILHDINLSCRYADRIIALKQGRLFFDGTPEQLLDEKRLSRLYDIDIQLLPQPGQRLPVAAVS</sequence>
<keyword evidence="3" id="KW-1003">Cell membrane</keyword>
<name>A0ABZ2RN07_ECTME</name>
<dbReference type="InterPro" id="IPR017871">
    <property type="entry name" value="ABC_transporter-like_CS"/>
</dbReference>
<evidence type="ECO:0000256" key="6">
    <source>
        <dbReference type="ARBA" id="ARBA00022840"/>
    </source>
</evidence>
<evidence type="ECO:0000256" key="7">
    <source>
        <dbReference type="ARBA" id="ARBA00023004"/>
    </source>
</evidence>
<keyword evidence="9" id="KW-0472">Membrane</keyword>
<dbReference type="Pfam" id="PF00005">
    <property type="entry name" value="ABC_tran"/>
    <property type="match status" value="1"/>
</dbReference>
<keyword evidence="2" id="KW-0813">Transport</keyword>
<keyword evidence="6 11" id="KW-0067">ATP-binding</keyword>
<evidence type="ECO:0000256" key="8">
    <source>
        <dbReference type="ARBA" id="ARBA00023065"/>
    </source>
</evidence>
<organism evidence="11 12">
    <name type="scientific">Ectopseudomonas mendocina</name>
    <name type="common">Pseudomonas mendocina</name>
    <dbReference type="NCBI Taxonomy" id="300"/>
    <lineage>
        <taxon>Bacteria</taxon>
        <taxon>Pseudomonadati</taxon>
        <taxon>Pseudomonadota</taxon>
        <taxon>Gammaproteobacteria</taxon>
        <taxon>Pseudomonadales</taxon>
        <taxon>Pseudomonadaceae</taxon>
        <taxon>Ectopseudomonas</taxon>
    </lineage>
</organism>
<dbReference type="CDD" id="cd03214">
    <property type="entry name" value="ABC_Iron-Siderophores_B12_Hemin"/>
    <property type="match status" value="1"/>
</dbReference>
<dbReference type="SUPFAM" id="SSF52540">
    <property type="entry name" value="P-loop containing nucleoside triphosphate hydrolases"/>
    <property type="match status" value="1"/>
</dbReference>